<evidence type="ECO:0000256" key="2">
    <source>
        <dbReference type="SAM" id="MobiDB-lite"/>
    </source>
</evidence>
<feature type="domain" description="MmgE/PrpD C-terminal" evidence="4">
    <location>
        <begin position="272"/>
        <end position="424"/>
    </location>
</feature>
<dbReference type="InterPro" id="IPR045336">
    <property type="entry name" value="MmgE_PrpD_N"/>
</dbReference>
<reference evidence="5 6" key="1">
    <citation type="submission" date="2020-01" db="EMBL/GenBank/DDBJ databases">
        <title>Insect and environment-associated Actinomycetes.</title>
        <authorList>
            <person name="Currrie C."/>
            <person name="Chevrette M."/>
            <person name="Carlson C."/>
            <person name="Stubbendieck R."/>
            <person name="Wendt-Pienkowski E."/>
        </authorList>
    </citation>
    <scope>NUCLEOTIDE SEQUENCE [LARGE SCALE GENOMIC DNA]</scope>
    <source>
        <strain evidence="5 6">SID11342</strain>
    </source>
</reference>
<dbReference type="Proteomes" id="UP000471293">
    <property type="component" value="Unassembled WGS sequence"/>
</dbReference>
<dbReference type="EMBL" id="JAAGLQ010000185">
    <property type="protein sequence ID" value="NEA15657.1"/>
    <property type="molecule type" value="Genomic_DNA"/>
</dbReference>
<dbReference type="GO" id="GO:0016829">
    <property type="term" value="F:lyase activity"/>
    <property type="evidence" value="ECO:0007669"/>
    <property type="project" value="InterPro"/>
</dbReference>
<dbReference type="InterPro" id="IPR042188">
    <property type="entry name" value="MmgE/PrpD_sf_2"/>
</dbReference>
<evidence type="ECO:0000259" key="3">
    <source>
        <dbReference type="Pfam" id="PF03972"/>
    </source>
</evidence>
<dbReference type="AlphaFoldDB" id="A0A6N9TWE4"/>
<proteinExistence type="inferred from homology"/>
<dbReference type="InterPro" id="IPR036148">
    <property type="entry name" value="MmgE/PrpD_sf"/>
</dbReference>
<dbReference type="PANTHER" id="PTHR16943">
    <property type="entry name" value="2-METHYLCITRATE DEHYDRATASE-RELATED"/>
    <property type="match status" value="1"/>
</dbReference>
<dbReference type="RefSeq" id="WP_164343701.1">
    <property type="nucleotide sequence ID" value="NZ_JAAGLQ010000185.1"/>
</dbReference>
<comment type="similarity">
    <text evidence="1">Belongs to the PrpD family.</text>
</comment>
<dbReference type="InterPro" id="IPR042183">
    <property type="entry name" value="MmgE/PrpD_sf_1"/>
</dbReference>
<dbReference type="Pfam" id="PF03972">
    <property type="entry name" value="MmgE_PrpD_N"/>
    <property type="match status" value="1"/>
</dbReference>
<dbReference type="Gene3D" id="1.10.4100.10">
    <property type="entry name" value="2-methylcitrate dehydratase PrpD"/>
    <property type="match status" value="1"/>
</dbReference>
<dbReference type="PANTHER" id="PTHR16943:SF8">
    <property type="entry name" value="2-METHYLCITRATE DEHYDRATASE"/>
    <property type="match status" value="1"/>
</dbReference>
<organism evidence="5 6">
    <name type="scientific">Streptomyces halstedii</name>
    <dbReference type="NCBI Taxonomy" id="1944"/>
    <lineage>
        <taxon>Bacteria</taxon>
        <taxon>Bacillati</taxon>
        <taxon>Actinomycetota</taxon>
        <taxon>Actinomycetes</taxon>
        <taxon>Kitasatosporales</taxon>
        <taxon>Streptomycetaceae</taxon>
        <taxon>Streptomyces</taxon>
    </lineage>
</organism>
<comment type="caution">
    <text evidence="5">The sequence shown here is derived from an EMBL/GenBank/DDBJ whole genome shotgun (WGS) entry which is preliminary data.</text>
</comment>
<protein>
    <submittedName>
        <fullName evidence="5">MmgE/PrpD family protein</fullName>
    </submittedName>
</protein>
<evidence type="ECO:0000256" key="1">
    <source>
        <dbReference type="ARBA" id="ARBA00006174"/>
    </source>
</evidence>
<evidence type="ECO:0000313" key="6">
    <source>
        <dbReference type="Proteomes" id="UP000471293"/>
    </source>
</evidence>
<feature type="region of interest" description="Disordered" evidence="2">
    <location>
        <begin position="392"/>
        <end position="411"/>
    </location>
</feature>
<evidence type="ECO:0000259" key="4">
    <source>
        <dbReference type="Pfam" id="PF19305"/>
    </source>
</evidence>
<feature type="domain" description="MmgE/PrpD N-terminal" evidence="3">
    <location>
        <begin position="10"/>
        <end position="249"/>
    </location>
</feature>
<gene>
    <name evidence="5" type="ORF">G3I29_08950</name>
</gene>
<dbReference type="Pfam" id="PF19305">
    <property type="entry name" value="MmgE_PrpD_C"/>
    <property type="match status" value="1"/>
</dbReference>
<sequence length="463" mass="48004">MNQPVPVTGQLVDFCVEARRASLDQDVTHRAVNAFVDTVGVAVAGAHEPVVTAMHSALRLTAGAGAATVLGTGRRVDAHGAAVVNAVAGHAMDFDDHLSDVNGHPSVVLVPPVLALGEELGLPGEHLLRAYVIGHQVMCAVSAALPVRAHWTAGWHATETVGVLGVAAAAGTLLQLTTSEMHHAFGIAASMAAGSRQNCGFSVKPVHAGMAAGNGILAARLAAAGVDADPHQLEAPLGYFAVFGKDPDLTAVAPVLKERWTLSTRGLNVKAFPACYAVHPAGEAALEIRGRGLDPDSVTDVTVTVQPTGLTGPIHHAPVTADQARFSMEYTVAAALADGRLTAGSFDDAQVTRPALRRLMATVRTAEAAAPPFGPPDFTRWYATVEVTTSDGAQHRARRGMPHGSAHDPLSDEELDTKFLDCLRSPGSVFDGPALLAALRDLPSARDTAQLLGPARSRTAPTL</sequence>
<accession>A0A6N9TWE4</accession>
<dbReference type="InterPro" id="IPR005656">
    <property type="entry name" value="MmgE_PrpD"/>
</dbReference>
<name>A0A6N9TWE4_STRHA</name>
<evidence type="ECO:0000313" key="5">
    <source>
        <dbReference type="EMBL" id="NEA15657.1"/>
    </source>
</evidence>
<dbReference type="InterPro" id="IPR045337">
    <property type="entry name" value="MmgE_PrpD_C"/>
</dbReference>
<dbReference type="SUPFAM" id="SSF103378">
    <property type="entry name" value="2-methylcitrate dehydratase PrpD"/>
    <property type="match status" value="1"/>
</dbReference>
<dbReference type="Gene3D" id="3.30.1330.120">
    <property type="entry name" value="2-methylcitrate dehydratase PrpD"/>
    <property type="match status" value="1"/>
</dbReference>